<dbReference type="Gramene" id="ONK62489">
    <property type="protein sequence ID" value="ONK62489"/>
    <property type="gene ID" value="A4U43_C07F4460"/>
</dbReference>
<evidence type="ECO:0000313" key="2">
    <source>
        <dbReference type="Proteomes" id="UP000243459"/>
    </source>
</evidence>
<accession>A0A5P1ECH3</accession>
<reference evidence="2" key="1">
    <citation type="journal article" date="2017" name="Nat. Commun.">
        <title>The asparagus genome sheds light on the origin and evolution of a young Y chromosome.</title>
        <authorList>
            <person name="Harkess A."/>
            <person name="Zhou J."/>
            <person name="Xu C."/>
            <person name="Bowers J.E."/>
            <person name="Van der Hulst R."/>
            <person name="Ayyampalayam S."/>
            <person name="Mercati F."/>
            <person name="Riccardi P."/>
            <person name="McKain M.R."/>
            <person name="Kakrana A."/>
            <person name="Tang H."/>
            <person name="Ray J."/>
            <person name="Groenendijk J."/>
            <person name="Arikit S."/>
            <person name="Mathioni S.M."/>
            <person name="Nakano M."/>
            <person name="Shan H."/>
            <person name="Telgmann-Rauber A."/>
            <person name="Kanno A."/>
            <person name="Yue Z."/>
            <person name="Chen H."/>
            <person name="Li W."/>
            <person name="Chen Y."/>
            <person name="Xu X."/>
            <person name="Zhang Y."/>
            <person name="Luo S."/>
            <person name="Chen H."/>
            <person name="Gao J."/>
            <person name="Mao Z."/>
            <person name="Pires J.C."/>
            <person name="Luo M."/>
            <person name="Kudrna D."/>
            <person name="Wing R.A."/>
            <person name="Meyers B.C."/>
            <person name="Yi K."/>
            <person name="Kong H."/>
            <person name="Lavrijsen P."/>
            <person name="Sunseri F."/>
            <person name="Falavigna A."/>
            <person name="Ye Y."/>
            <person name="Leebens-Mack J.H."/>
            <person name="Chen G."/>
        </authorList>
    </citation>
    <scope>NUCLEOTIDE SEQUENCE [LARGE SCALE GENOMIC DNA]</scope>
    <source>
        <strain evidence="2">cv. DH0086</strain>
    </source>
</reference>
<name>A0A5P1ECH3_ASPOF</name>
<sequence length="129" mass="14282">MSFYFRYIFFMLRQHLFFNLLAKLGVRSRGSSRSFLLQCLDSLLFCLDPRLEGSIPKVELFLGLLPCNESGLGLATLLLQAPDDGLPLRDIKGSGSGSNPLFQPGNTDGLLYLRPQVCLLQILEKTSGA</sequence>
<dbReference type="AlphaFoldDB" id="A0A5P1ECH3"/>
<protein>
    <submittedName>
        <fullName evidence="1">Uncharacterized protein</fullName>
    </submittedName>
</protein>
<keyword evidence="2" id="KW-1185">Reference proteome</keyword>
<dbReference type="EMBL" id="CM007387">
    <property type="protein sequence ID" value="ONK62489.1"/>
    <property type="molecule type" value="Genomic_DNA"/>
</dbReference>
<proteinExistence type="predicted"/>
<evidence type="ECO:0000313" key="1">
    <source>
        <dbReference type="EMBL" id="ONK62489.1"/>
    </source>
</evidence>
<dbReference type="Proteomes" id="UP000243459">
    <property type="component" value="Chromosome 7"/>
</dbReference>
<organism evidence="1 2">
    <name type="scientific">Asparagus officinalis</name>
    <name type="common">Garden asparagus</name>
    <dbReference type="NCBI Taxonomy" id="4686"/>
    <lineage>
        <taxon>Eukaryota</taxon>
        <taxon>Viridiplantae</taxon>
        <taxon>Streptophyta</taxon>
        <taxon>Embryophyta</taxon>
        <taxon>Tracheophyta</taxon>
        <taxon>Spermatophyta</taxon>
        <taxon>Magnoliopsida</taxon>
        <taxon>Liliopsida</taxon>
        <taxon>Asparagales</taxon>
        <taxon>Asparagaceae</taxon>
        <taxon>Asparagoideae</taxon>
        <taxon>Asparagus</taxon>
    </lineage>
</organism>
<gene>
    <name evidence="1" type="ORF">A4U43_C07F4460</name>
</gene>